<reference evidence="7 8" key="1">
    <citation type="submission" date="2019-06" db="EMBL/GenBank/DDBJ databases">
        <title>Metagenome assembled Genome of Spiribacter salinus SL48-SHIP from the microbial mat of Salt Lake 48 (Novosibirsk region, Russia).</title>
        <authorList>
            <person name="Shipova A."/>
            <person name="Rozanov A.S."/>
            <person name="Bryanskaya A.V."/>
            <person name="Peltek S.E."/>
        </authorList>
    </citation>
    <scope>NUCLEOTIDE SEQUENCE [LARGE SCALE GENOMIC DNA]</scope>
    <source>
        <strain evidence="7">SL48-SHIP-2</strain>
    </source>
</reference>
<gene>
    <name evidence="7" type="ORF">FKY71_15280</name>
</gene>
<evidence type="ECO:0000256" key="1">
    <source>
        <dbReference type="ARBA" id="ARBA00008857"/>
    </source>
</evidence>
<dbReference type="GO" id="GO:0003677">
    <property type="term" value="F:DNA binding"/>
    <property type="evidence" value="ECO:0007669"/>
    <property type="project" value="UniProtKB-KW"/>
</dbReference>
<sequence>MARTVRDSRLQNRTARTSLEARSKPYFLTLHEGLHLGYRKNKAGGRWVVRWYAGDGQYRTKTIGTADDSADADGVSVFDFRQAQEKARELSTELAANKQGVRLGPYTVADALDDYFRGRDSAADNIGAEQRRAQLYINDLIGEKLVDELTRDDLKTWRDKVAAMPPMTRSGKPRVRRSDLSDDERADYERGRKDSANRVLGILKAALNYAFDNGHASSDHAWRRLKKFETATKARVRYLSRDEVTRLLNAAQGQFRTLVRGALLTGARYGDLAAMNVGDFNPDRGLVMSGNSKGSKPHPVYLTDEGVEFFRNLTAGRKNTEPMFTHNGGRWKKSEQNRPMRAAVEAARIDPPITFHGLRHTYCSHAIMAGVPMLVVAHNVGHADTRMIEAHYGHLADSYKADAIRAGLPSWGGESESNVVPLAGAK</sequence>
<dbReference type="InterPro" id="IPR010998">
    <property type="entry name" value="Integrase_recombinase_N"/>
</dbReference>
<dbReference type="PANTHER" id="PTHR30629">
    <property type="entry name" value="PROPHAGE INTEGRASE"/>
    <property type="match status" value="1"/>
</dbReference>
<accession>A0A540VN23</accession>
<dbReference type="AlphaFoldDB" id="A0A540VN23"/>
<comment type="similarity">
    <text evidence="1">Belongs to the 'phage' integrase family.</text>
</comment>
<dbReference type="InterPro" id="IPR050808">
    <property type="entry name" value="Phage_Integrase"/>
</dbReference>
<dbReference type="EMBL" id="VIFK01000265">
    <property type="protein sequence ID" value="TQE98167.1"/>
    <property type="molecule type" value="Genomic_DNA"/>
</dbReference>
<dbReference type="CDD" id="cd00796">
    <property type="entry name" value="INT_Rci_Hp1_C"/>
    <property type="match status" value="1"/>
</dbReference>
<evidence type="ECO:0000313" key="8">
    <source>
        <dbReference type="Proteomes" id="UP000315400"/>
    </source>
</evidence>
<keyword evidence="3" id="KW-0238">DNA-binding</keyword>
<keyword evidence="2" id="KW-0229">DNA integration</keyword>
<protein>
    <submittedName>
        <fullName evidence="7">Site-specific integrase</fullName>
    </submittedName>
</protein>
<dbReference type="GO" id="GO:0006310">
    <property type="term" value="P:DNA recombination"/>
    <property type="evidence" value="ECO:0007669"/>
    <property type="project" value="UniProtKB-KW"/>
</dbReference>
<dbReference type="InterPro" id="IPR011010">
    <property type="entry name" value="DNA_brk_join_enz"/>
</dbReference>
<feature type="region of interest" description="Disordered" evidence="5">
    <location>
        <begin position="165"/>
        <end position="191"/>
    </location>
</feature>
<proteinExistence type="inferred from homology"/>
<comment type="caution">
    <text evidence="7">The sequence shown here is derived from an EMBL/GenBank/DDBJ whole genome shotgun (WGS) entry which is preliminary data.</text>
</comment>
<evidence type="ECO:0000313" key="7">
    <source>
        <dbReference type="EMBL" id="TQE98167.1"/>
    </source>
</evidence>
<dbReference type="SUPFAM" id="SSF56349">
    <property type="entry name" value="DNA breaking-rejoining enzymes"/>
    <property type="match status" value="1"/>
</dbReference>
<dbReference type="Proteomes" id="UP000315400">
    <property type="component" value="Unassembled WGS sequence"/>
</dbReference>
<dbReference type="PANTHER" id="PTHR30629:SF2">
    <property type="entry name" value="PROPHAGE INTEGRASE INTS-RELATED"/>
    <property type="match status" value="1"/>
</dbReference>
<evidence type="ECO:0000259" key="6">
    <source>
        <dbReference type="PROSITE" id="PS51898"/>
    </source>
</evidence>
<keyword evidence="4" id="KW-0233">DNA recombination</keyword>
<evidence type="ECO:0000256" key="3">
    <source>
        <dbReference type="ARBA" id="ARBA00023125"/>
    </source>
</evidence>
<dbReference type="InterPro" id="IPR013762">
    <property type="entry name" value="Integrase-like_cat_sf"/>
</dbReference>
<evidence type="ECO:0000256" key="2">
    <source>
        <dbReference type="ARBA" id="ARBA00022908"/>
    </source>
</evidence>
<evidence type="ECO:0000256" key="5">
    <source>
        <dbReference type="SAM" id="MobiDB-lite"/>
    </source>
</evidence>
<dbReference type="PROSITE" id="PS51898">
    <property type="entry name" value="TYR_RECOMBINASE"/>
    <property type="match status" value="1"/>
</dbReference>
<dbReference type="GO" id="GO:0015074">
    <property type="term" value="P:DNA integration"/>
    <property type="evidence" value="ECO:0007669"/>
    <property type="project" value="UniProtKB-KW"/>
</dbReference>
<organism evidence="7 8">
    <name type="scientific">Spiribacter salinus</name>
    <dbReference type="NCBI Taxonomy" id="1335746"/>
    <lineage>
        <taxon>Bacteria</taxon>
        <taxon>Pseudomonadati</taxon>
        <taxon>Pseudomonadota</taxon>
        <taxon>Gammaproteobacteria</taxon>
        <taxon>Chromatiales</taxon>
        <taxon>Ectothiorhodospiraceae</taxon>
        <taxon>Spiribacter</taxon>
    </lineage>
</organism>
<feature type="domain" description="Tyr recombinase" evidence="6">
    <location>
        <begin position="234"/>
        <end position="405"/>
    </location>
</feature>
<dbReference type="InterPro" id="IPR002104">
    <property type="entry name" value="Integrase_catalytic"/>
</dbReference>
<dbReference type="Pfam" id="PF00589">
    <property type="entry name" value="Phage_integrase"/>
    <property type="match status" value="1"/>
</dbReference>
<evidence type="ECO:0000256" key="4">
    <source>
        <dbReference type="ARBA" id="ARBA00023172"/>
    </source>
</evidence>
<dbReference type="Gene3D" id="1.10.443.10">
    <property type="entry name" value="Intergrase catalytic core"/>
    <property type="match status" value="1"/>
</dbReference>
<name>A0A540VN23_9GAMM</name>
<dbReference type="Gene3D" id="1.10.150.130">
    <property type="match status" value="1"/>
</dbReference>